<keyword evidence="4" id="KW-0121">Carboxypeptidase</keyword>
<dbReference type="HOGENOM" id="CLU_042358_0_0_5"/>
<comment type="similarity">
    <text evidence="2">Belongs to the peptidase M14 family.</text>
</comment>
<dbReference type="Gene3D" id="2.60.40.3120">
    <property type="match status" value="1"/>
</dbReference>
<dbReference type="Pfam" id="PF18027">
    <property type="entry name" value="Pepdidase_M14_N"/>
    <property type="match status" value="1"/>
</dbReference>
<dbReference type="PROSITE" id="PS52035">
    <property type="entry name" value="PEPTIDASE_M14"/>
    <property type="match status" value="1"/>
</dbReference>
<dbReference type="Gene3D" id="3.40.630.10">
    <property type="entry name" value="Zn peptidases"/>
    <property type="match status" value="1"/>
</dbReference>
<reference evidence="5" key="1">
    <citation type="submission" date="2010-08" db="EMBL/GenBank/DDBJ databases">
        <title>Genome sequence of Parvularcula bermudensis HTCC2503.</title>
        <authorList>
            <person name="Kang D.-M."/>
            <person name="Oh H.-M."/>
            <person name="Cho J.-C."/>
        </authorList>
    </citation>
    <scope>NUCLEOTIDE SEQUENCE [LARGE SCALE GENOMIC DNA]</scope>
    <source>
        <strain evidence="5">ATCC BAA-594 / HTCC2503 / KCTC 12087</strain>
    </source>
</reference>
<dbReference type="STRING" id="314260.PB2503_03307"/>
<organism evidence="4 5">
    <name type="scientific">Parvularcula bermudensis (strain ATCC BAA-594 / HTCC2503 / KCTC 12087)</name>
    <dbReference type="NCBI Taxonomy" id="314260"/>
    <lineage>
        <taxon>Bacteria</taxon>
        <taxon>Pseudomonadati</taxon>
        <taxon>Pseudomonadota</taxon>
        <taxon>Alphaproteobacteria</taxon>
        <taxon>Parvularculales</taxon>
        <taxon>Parvularculaceae</taxon>
        <taxon>Parvularcula</taxon>
    </lineage>
</organism>
<dbReference type="InterPro" id="IPR040626">
    <property type="entry name" value="Pepdidase_M14_N"/>
</dbReference>
<dbReference type="eggNOG" id="COG2866">
    <property type="taxonomic scope" value="Bacteria"/>
</dbReference>
<dbReference type="AlphaFoldDB" id="E0TDI2"/>
<dbReference type="SUPFAM" id="SSF53187">
    <property type="entry name" value="Zn-dependent exopeptidases"/>
    <property type="match status" value="1"/>
</dbReference>
<dbReference type="PANTHER" id="PTHR12756">
    <property type="entry name" value="CYTOSOLIC CARBOXYPEPTIDASE"/>
    <property type="match status" value="1"/>
</dbReference>
<dbReference type="GO" id="GO:0004181">
    <property type="term" value="F:metallocarboxypeptidase activity"/>
    <property type="evidence" value="ECO:0007669"/>
    <property type="project" value="InterPro"/>
</dbReference>
<keyword evidence="5" id="KW-1185">Reference proteome</keyword>
<dbReference type="CDD" id="cd06234">
    <property type="entry name" value="M14_PaCCP-like"/>
    <property type="match status" value="1"/>
</dbReference>
<keyword evidence="4" id="KW-0645">Protease</keyword>
<evidence type="ECO:0000259" key="3">
    <source>
        <dbReference type="PROSITE" id="PS52035"/>
    </source>
</evidence>
<feature type="active site" description="Proton donor/acceptor" evidence="2">
    <location>
        <position position="337"/>
    </location>
</feature>
<dbReference type="InterPro" id="IPR050821">
    <property type="entry name" value="Cytosolic_carboxypeptidase"/>
</dbReference>
<dbReference type="Pfam" id="PF00246">
    <property type="entry name" value="Peptidase_M14"/>
    <property type="match status" value="1"/>
</dbReference>
<keyword evidence="4" id="KW-0378">Hydrolase</keyword>
<dbReference type="KEGG" id="pbr:PB2503_03307"/>
<evidence type="ECO:0000256" key="1">
    <source>
        <dbReference type="ARBA" id="ARBA00001947"/>
    </source>
</evidence>
<dbReference type="InterPro" id="IPR000834">
    <property type="entry name" value="Peptidase_M14"/>
</dbReference>
<sequence>MTDLMITAPADSGNIAVLDAKNPKAVRLAIVPDGKAAFHQWFYFRVAGGEGVPVTYHIENAGQASYAFGWPDYRVCVSTDLEEWTRIDTQYKDGCLSFSHRAEQNAVYFAYFAAYPLERYRQLAAELVAAAVPCDPLGPSVDGEPIDVFRFGDPGKDKKPLWVIARQHPGESMGSWWMEGFLERLTDPGDATARALRDRVTLYVVPLVNVDGVRRGHLRTNAAGTDLNRAWADPSEDTSPEVFSIRQRMDETGCDFFLDVHGDEAIANNFIAGAEGVPGWTPRQQDRLDGFRDALSALSPAFQTVEGYPVDPPGRANLSIAANQIAHRFDCLSMTLEMPFKDAKVLPDPEVGWSPERCRALGRTCLSALWTTLPLL</sequence>
<dbReference type="Proteomes" id="UP000001302">
    <property type="component" value="Chromosome"/>
</dbReference>
<dbReference type="RefSeq" id="WP_013299711.1">
    <property type="nucleotide sequence ID" value="NC_014414.1"/>
</dbReference>
<protein>
    <submittedName>
        <fullName evidence="4">Predicted carboxypeptidase, Zn dependent</fullName>
    </submittedName>
</protein>
<dbReference type="PANTHER" id="PTHR12756:SF11">
    <property type="entry name" value="CYTOSOLIC CARBOXYPEPTIDASE 1"/>
    <property type="match status" value="1"/>
</dbReference>
<accession>E0TDI2</accession>
<dbReference type="GO" id="GO:0008270">
    <property type="term" value="F:zinc ion binding"/>
    <property type="evidence" value="ECO:0007669"/>
    <property type="project" value="InterPro"/>
</dbReference>
<dbReference type="GO" id="GO:0006508">
    <property type="term" value="P:proteolysis"/>
    <property type="evidence" value="ECO:0007669"/>
    <property type="project" value="InterPro"/>
</dbReference>
<gene>
    <name evidence="4" type="ordered locus">PB2503_03307</name>
</gene>
<name>E0TDI2_PARBH</name>
<dbReference type="EMBL" id="CP002156">
    <property type="protein sequence ID" value="ADM08737.1"/>
    <property type="molecule type" value="Genomic_DNA"/>
</dbReference>
<evidence type="ECO:0000256" key="2">
    <source>
        <dbReference type="PROSITE-ProRule" id="PRU01379"/>
    </source>
</evidence>
<comment type="cofactor">
    <cofactor evidence="1">
        <name>Zn(2+)</name>
        <dbReference type="ChEBI" id="CHEBI:29105"/>
    </cofactor>
</comment>
<proteinExistence type="inferred from homology"/>
<evidence type="ECO:0000313" key="4">
    <source>
        <dbReference type="EMBL" id="ADM08737.1"/>
    </source>
</evidence>
<reference evidence="4 5" key="2">
    <citation type="journal article" date="2011" name="J. Bacteriol.">
        <title>Complete genome sequence of strain HTCC2503T of Parvularcula bermudensis, the type species of the order "Parvularculales" in the class Alphaproteobacteria.</title>
        <authorList>
            <person name="Oh H.M."/>
            <person name="Kang I."/>
            <person name="Vergin K.L."/>
            <person name="Kang D."/>
            <person name="Rhee K.H."/>
            <person name="Giovannoni S.J."/>
            <person name="Cho J.C."/>
        </authorList>
    </citation>
    <scope>NUCLEOTIDE SEQUENCE [LARGE SCALE GENOMIC DNA]</scope>
    <source>
        <strain evidence="5">ATCC BAA-594 / HTCC2503 / KCTC 12087</strain>
    </source>
</reference>
<evidence type="ECO:0000313" key="5">
    <source>
        <dbReference type="Proteomes" id="UP000001302"/>
    </source>
</evidence>
<feature type="domain" description="Peptidase M14" evidence="3">
    <location>
        <begin position="107"/>
        <end position="369"/>
    </location>
</feature>